<reference evidence="1" key="2">
    <citation type="submission" date="2021-08" db="EMBL/GenBank/DDBJ databases">
        <authorList>
            <person name="Tani A."/>
            <person name="Ola A."/>
            <person name="Ogura Y."/>
            <person name="Katsura K."/>
            <person name="Hayashi T."/>
        </authorList>
    </citation>
    <scope>NUCLEOTIDE SEQUENCE</scope>
    <source>
        <strain evidence="1">DSM 19015</strain>
    </source>
</reference>
<sequence length="106" mass="11934">MPQSRAVVPTPHASRYLQQLCKHWAHRFDTTFTDSDGRIALPLGETRLKASTDALTIDLTAEDAANLSGLRDVVVRHVDRFAFRETLRYEWTEAAPGAREAKEPSQ</sequence>
<accession>A0ABQ4S2U3</accession>
<dbReference type="Gene3D" id="3.30.310.50">
    <property type="entry name" value="Alpha-D-phosphohexomutase, C-terminal domain"/>
    <property type="match status" value="1"/>
</dbReference>
<gene>
    <name evidence="1" type="ORF">OCOJLMKI_3952</name>
</gene>
<comment type="caution">
    <text evidence="1">The sequence shown here is derived from an EMBL/GenBank/DDBJ whole genome shotgun (WGS) entry which is preliminary data.</text>
</comment>
<evidence type="ECO:0008006" key="3">
    <source>
        <dbReference type="Google" id="ProtNLM"/>
    </source>
</evidence>
<evidence type="ECO:0000313" key="1">
    <source>
        <dbReference type="EMBL" id="GJD96727.1"/>
    </source>
</evidence>
<organism evidence="1 2">
    <name type="scientific">Methylobacterium iners</name>
    <dbReference type="NCBI Taxonomy" id="418707"/>
    <lineage>
        <taxon>Bacteria</taxon>
        <taxon>Pseudomonadati</taxon>
        <taxon>Pseudomonadota</taxon>
        <taxon>Alphaproteobacteria</taxon>
        <taxon>Hyphomicrobiales</taxon>
        <taxon>Methylobacteriaceae</taxon>
        <taxon>Methylobacterium</taxon>
    </lineage>
</organism>
<dbReference type="InterPro" id="IPR014543">
    <property type="entry name" value="UCP028291"/>
</dbReference>
<dbReference type="RefSeq" id="WP_238245822.1">
    <property type="nucleotide sequence ID" value="NZ_BPQP01000067.1"/>
</dbReference>
<dbReference type="EMBL" id="BPQP01000067">
    <property type="protein sequence ID" value="GJD96727.1"/>
    <property type="molecule type" value="Genomic_DNA"/>
</dbReference>
<proteinExistence type="predicted"/>
<dbReference type="Pfam" id="PF09981">
    <property type="entry name" value="DUF2218"/>
    <property type="match status" value="1"/>
</dbReference>
<dbReference type="PIRSF" id="PIRSF028291">
    <property type="entry name" value="UCP028291"/>
    <property type="match status" value="1"/>
</dbReference>
<protein>
    <recommendedName>
        <fullName evidence="3">2,4-dihydroxyhept-2-ene-1,7-dioic acid aldolase</fullName>
    </recommendedName>
</protein>
<name>A0ABQ4S2U3_9HYPH</name>
<evidence type="ECO:0000313" key="2">
    <source>
        <dbReference type="Proteomes" id="UP001055125"/>
    </source>
</evidence>
<keyword evidence="2" id="KW-1185">Reference proteome</keyword>
<reference evidence="1" key="1">
    <citation type="journal article" date="2021" name="Front. Microbiol.">
        <title>Comprehensive Comparative Genomics and Phenotyping of Methylobacterium Species.</title>
        <authorList>
            <person name="Alessa O."/>
            <person name="Ogura Y."/>
            <person name="Fujitani Y."/>
            <person name="Takami H."/>
            <person name="Hayashi T."/>
            <person name="Sahin N."/>
            <person name="Tani A."/>
        </authorList>
    </citation>
    <scope>NUCLEOTIDE SEQUENCE</scope>
    <source>
        <strain evidence="1">DSM 19015</strain>
    </source>
</reference>
<dbReference type="Proteomes" id="UP001055125">
    <property type="component" value="Unassembled WGS sequence"/>
</dbReference>